<dbReference type="EMBL" id="AYLO01000152">
    <property type="protein sequence ID" value="ESS67396.1"/>
    <property type="molecule type" value="Genomic_DNA"/>
</dbReference>
<keyword evidence="3" id="KW-1185">Reference proteome</keyword>
<name>V5DJ06_9GAMM</name>
<organism evidence="2 3">
    <name type="scientific">Methyloglobulus morosus KoM1</name>
    <dbReference type="NCBI Taxonomy" id="1116472"/>
    <lineage>
        <taxon>Bacteria</taxon>
        <taxon>Pseudomonadati</taxon>
        <taxon>Pseudomonadota</taxon>
        <taxon>Gammaproteobacteria</taxon>
        <taxon>Methylococcales</taxon>
        <taxon>Methylococcaceae</taxon>
        <taxon>Methyloglobulus</taxon>
    </lineage>
</organism>
<evidence type="ECO:0000313" key="3">
    <source>
        <dbReference type="Proteomes" id="UP000017842"/>
    </source>
</evidence>
<feature type="transmembrane region" description="Helical" evidence="1">
    <location>
        <begin position="46"/>
        <end position="71"/>
    </location>
</feature>
<evidence type="ECO:0000256" key="1">
    <source>
        <dbReference type="SAM" id="Phobius"/>
    </source>
</evidence>
<comment type="caution">
    <text evidence="2">The sequence shown here is derived from an EMBL/GenBank/DDBJ whole genome shotgun (WGS) entry which is preliminary data.</text>
</comment>
<dbReference type="RefSeq" id="WP_023496403.1">
    <property type="nucleotide sequence ID" value="NZ_AYLO01000152.1"/>
</dbReference>
<sequence length="116" mass="12702">MFLAPFPGLIQSIPLASLAAILVVTGYRLASPKVFVRVMDVGKEQFLMFVVTIIGVLAVDLLAGVALGIVVKLAINRVRGVWLSNLFKSISHSNNKITIRGLSNYYVLPFFQTFCC</sequence>
<keyword evidence="1" id="KW-0472">Membrane</keyword>
<evidence type="ECO:0008006" key="4">
    <source>
        <dbReference type="Google" id="ProtNLM"/>
    </source>
</evidence>
<dbReference type="AlphaFoldDB" id="V5DJ06"/>
<keyword evidence="1" id="KW-1133">Transmembrane helix</keyword>
<proteinExistence type="predicted"/>
<accession>V5DJ06</accession>
<evidence type="ECO:0000313" key="2">
    <source>
        <dbReference type="EMBL" id="ESS67396.1"/>
    </source>
</evidence>
<dbReference type="Proteomes" id="UP000017842">
    <property type="component" value="Unassembled WGS sequence"/>
</dbReference>
<keyword evidence="1" id="KW-0812">Transmembrane</keyword>
<gene>
    <name evidence="2" type="ORF">MGMO_167c00170</name>
</gene>
<protein>
    <recommendedName>
        <fullName evidence="4">Sulfate permease</fullName>
    </recommendedName>
</protein>
<dbReference type="eggNOG" id="COG0659">
    <property type="taxonomic scope" value="Bacteria"/>
</dbReference>
<dbReference type="STRING" id="1116472.MGMO_167c00170"/>
<reference evidence="2 3" key="1">
    <citation type="journal article" date="2013" name="Genome Announc.">
        <title>Draft Genome Sequence of the Methanotrophic Gammaproteobacterium Methyloglobulus morosus DSM 22980 Strain KoM1.</title>
        <authorList>
            <person name="Poehlein A."/>
            <person name="Deutzmann J.S."/>
            <person name="Daniel R."/>
            <person name="Simeonova D.D."/>
        </authorList>
    </citation>
    <scope>NUCLEOTIDE SEQUENCE [LARGE SCALE GENOMIC DNA]</scope>
    <source>
        <strain evidence="2 3">KoM1</strain>
    </source>
</reference>